<dbReference type="Proteomes" id="UP000617628">
    <property type="component" value="Unassembled WGS sequence"/>
</dbReference>
<dbReference type="PROSITE" id="PS51257">
    <property type="entry name" value="PROKAR_LIPOPROTEIN"/>
    <property type="match status" value="1"/>
</dbReference>
<dbReference type="EMBL" id="JAENIL010000030">
    <property type="protein sequence ID" value="MBK1878417.1"/>
    <property type="molecule type" value="Genomic_DNA"/>
</dbReference>
<keyword evidence="1" id="KW-0732">Signal</keyword>
<protein>
    <recommendedName>
        <fullName evidence="4">Lipoprotein</fullName>
    </recommendedName>
</protein>
<feature type="signal peptide" evidence="1">
    <location>
        <begin position="1"/>
        <end position="26"/>
    </location>
</feature>
<evidence type="ECO:0008006" key="4">
    <source>
        <dbReference type="Google" id="ProtNLM"/>
    </source>
</evidence>
<keyword evidence="3" id="KW-1185">Reference proteome</keyword>
<evidence type="ECO:0000313" key="3">
    <source>
        <dbReference type="Proteomes" id="UP000617628"/>
    </source>
</evidence>
<evidence type="ECO:0000313" key="2">
    <source>
        <dbReference type="EMBL" id="MBK1878417.1"/>
    </source>
</evidence>
<dbReference type="AlphaFoldDB" id="A0A934RX54"/>
<dbReference type="RefSeq" id="WP_200356629.1">
    <property type="nucleotide sequence ID" value="NZ_JAENIL010000030.1"/>
</dbReference>
<accession>A0A934RX54</accession>
<proteinExistence type="predicted"/>
<gene>
    <name evidence="2" type="ORF">JIN87_16170</name>
</gene>
<organism evidence="2 3">
    <name type="scientific">Pelagicoccus mobilis</name>
    <dbReference type="NCBI Taxonomy" id="415221"/>
    <lineage>
        <taxon>Bacteria</taxon>
        <taxon>Pseudomonadati</taxon>
        <taxon>Verrucomicrobiota</taxon>
        <taxon>Opitutia</taxon>
        <taxon>Puniceicoccales</taxon>
        <taxon>Pelagicoccaceae</taxon>
        <taxon>Pelagicoccus</taxon>
    </lineage>
</organism>
<feature type="chain" id="PRO_5038072032" description="Lipoprotein" evidence="1">
    <location>
        <begin position="27"/>
        <end position="153"/>
    </location>
</feature>
<reference evidence="2" key="1">
    <citation type="submission" date="2021-01" db="EMBL/GenBank/DDBJ databases">
        <title>Modified the classification status of verrucomicrobia.</title>
        <authorList>
            <person name="Feng X."/>
        </authorList>
    </citation>
    <scope>NUCLEOTIDE SEQUENCE</scope>
    <source>
        <strain evidence="2">KCTC 13126</strain>
    </source>
</reference>
<comment type="caution">
    <text evidence="2">The sequence shown here is derived from an EMBL/GenBank/DDBJ whole genome shotgun (WGS) entry which is preliminary data.</text>
</comment>
<name>A0A934RX54_9BACT</name>
<sequence length="153" mass="16819">MKTRTFRRFLAPFSLFSLCAVSACLAGDKQDGALSGVVDLKSEKSESRCVMVFAKVGERFRYEFKEEKPCPSLECAPGINALGEESALPQGLGFNADEFVLEGIPMRPGFHEYVVMRTEKGVTREHVVLIDIQEHSFAAGGVEYASYLAGGMR</sequence>
<evidence type="ECO:0000256" key="1">
    <source>
        <dbReference type="SAM" id="SignalP"/>
    </source>
</evidence>